<evidence type="ECO:0000256" key="2">
    <source>
        <dbReference type="ARBA" id="ARBA00022989"/>
    </source>
</evidence>
<reference evidence="6 7" key="1">
    <citation type="submission" date="2017-05" db="EMBL/GenBank/DDBJ databases">
        <title>Complete and WGS of Bordetella genogroups.</title>
        <authorList>
            <person name="Spilker T."/>
            <person name="LiPuma J."/>
        </authorList>
    </citation>
    <scope>NUCLEOTIDE SEQUENCE [LARGE SCALE GENOMIC DNA]</scope>
    <source>
        <strain evidence="6 7">AU9919</strain>
    </source>
</reference>
<feature type="transmembrane region" description="Helical" evidence="4">
    <location>
        <begin position="357"/>
        <end position="374"/>
    </location>
</feature>
<evidence type="ECO:0000256" key="1">
    <source>
        <dbReference type="ARBA" id="ARBA00022692"/>
    </source>
</evidence>
<keyword evidence="1 4" id="KW-0812">Transmembrane</keyword>
<dbReference type="AlphaFoldDB" id="A0A261TT83"/>
<feature type="transmembrane region" description="Helical" evidence="4">
    <location>
        <begin position="74"/>
        <end position="93"/>
    </location>
</feature>
<dbReference type="EMBL" id="NEVQ01000020">
    <property type="protein sequence ID" value="OZI52866.1"/>
    <property type="molecule type" value="Genomic_DNA"/>
</dbReference>
<dbReference type="Pfam" id="PF07690">
    <property type="entry name" value="MFS_1"/>
    <property type="match status" value="1"/>
</dbReference>
<dbReference type="PANTHER" id="PTHR23521:SF3">
    <property type="entry name" value="MFS TRANSPORTER"/>
    <property type="match status" value="1"/>
</dbReference>
<dbReference type="CDD" id="cd17477">
    <property type="entry name" value="MFS_YcaD_like"/>
    <property type="match status" value="1"/>
</dbReference>
<dbReference type="Gene3D" id="1.20.1250.20">
    <property type="entry name" value="MFS general substrate transporter like domains"/>
    <property type="match status" value="2"/>
</dbReference>
<dbReference type="GO" id="GO:0022857">
    <property type="term" value="F:transmembrane transporter activity"/>
    <property type="evidence" value="ECO:0007669"/>
    <property type="project" value="InterPro"/>
</dbReference>
<feature type="transmembrane region" description="Helical" evidence="4">
    <location>
        <begin position="266"/>
        <end position="285"/>
    </location>
</feature>
<keyword evidence="7" id="KW-1185">Reference proteome</keyword>
<feature type="transmembrane region" description="Helical" evidence="4">
    <location>
        <begin position="201"/>
        <end position="225"/>
    </location>
</feature>
<keyword evidence="2 4" id="KW-1133">Transmembrane helix</keyword>
<feature type="transmembrane region" description="Helical" evidence="4">
    <location>
        <begin position="237"/>
        <end position="254"/>
    </location>
</feature>
<name>A0A261TT83_9BORD</name>
<proteinExistence type="predicted"/>
<dbReference type="Proteomes" id="UP000216885">
    <property type="component" value="Unassembled WGS sequence"/>
</dbReference>
<evidence type="ECO:0000256" key="3">
    <source>
        <dbReference type="ARBA" id="ARBA00023136"/>
    </source>
</evidence>
<dbReference type="RefSeq" id="WP_094838716.1">
    <property type="nucleotide sequence ID" value="NZ_NEVQ01000020.1"/>
</dbReference>
<comment type="caution">
    <text evidence="6">The sequence shown here is derived from an EMBL/GenBank/DDBJ whole genome shotgun (WGS) entry which is preliminary data.</text>
</comment>
<dbReference type="InterPro" id="IPR011701">
    <property type="entry name" value="MFS"/>
</dbReference>
<feature type="transmembrane region" description="Helical" evidence="4">
    <location>
        <begin position="99"/>
        <end position="120"/>
    </location>
</feature>
<evidence type="ECO:0000259" key="5">
    <source>
        <dbReference type="PROSITE" id="PS50850"/>
    </source>
</evidence>
<feature type="transmembrane region" description="Helical" evidence="4">
    <location>
        <begin position="322"/>
        <end position="345"/>
    </location>
</feature>
<dbReference type="InterPro" id="IPR036259">
    <property type="entry name" value="MFS_trans_sf"/>
</dbReference>
<sequence length="428" mass="45923">MSRQLLALVLAPILGLFVVCIGNAFISSLSTLQLDAAGASATVIGIISSSYFVGLTIGAIFHDRLIVRIGHIRAYSGFVSLIAVTVLLQGLIFNHTAWFVLRLINGWASVGVYLVVESWLLLASDPKIRGRLLAIYMIALYGSGMLGQLELGTITQWGEMAPYMVAGMLASLSVLPMVMIPRVSPLVERVEPLSPRQLLRMTPTGVMGCFGSGLAIAAIYTLLPLYLQRIDLNVDEVGKMMSIVILGAMLLQYPVGRWSDLKDRQVTLIVLSAACAILSLAILLLPNSPSLLMILLFLLGGGVFAIYPVAVSHAADRAPADALVRMIQGLLLINSLGSAISPLLISPVMTKMGAPGLFWAFLVLNIGLTIYFVMRRKTRPAPAPIAPFTAAAQMSPVGVELRVTEDLVQGALDHEMVEPLEKVEQPVG</sequence>
<keyword evidence="3 4" id="KW-0472">Membrane</keyword>
<protein>
    <submittedName>
        <fullName evidence="6">MFS transporter</fullName>
    </submittedName>
</protein>
<feature type="transmembrane region" description="Helical" evidence="4">
    <location>
        <begin position="132"/>
        <end position="149"/>
    </location>
</feature>
<feature type="transmembrane region" description="Helical" evidence="4">
    <location>
        <begin position="161"/>
        <end position="180"/>
    </location>
</feature>
<dbReference type="GO" id="GO:0005886">
    <property type="term" value="C:plasma membrane"/>
    <property type="evidence" value="ECO:0007669"/>
    <property type="project" value="TreeGrafter"/>
</dbReference>
<evidence type="ECO:0000256" key="4">
    <source>
        <dbReference type="SAM" id="Phobius"/>
    </source>
</evidence>
<organism evidence="6 7">
    <name type="scientific">Bordetella genomosp. 4</name>
    <dbReference type="NCBI Taxonomy" id="463044"/>
    <lineage>
        <taxon>Bacteria</taxon>
        <taxon>Pseudomonadati</taxon>
        <taxon>Pseudomonadota</taxon>
        <taxon>Betaproteobacteria</taxon>
        <taxon>Burkholderiales</taxon>
        <taxon>Alcaligenaceae</taxon>
        <taxon>Bordetella</taxon>
    </lineage>
</organism>
<evidence type="ECO:0000313" key="7">
    <source>
        <dbReference type="Proteomes" id="UP000216885"/>
    </source>
</evidence>
<dbReference type="PROSITE" id="PS50850">
    <property type="entry name" value="MFS"/>
    <property type="match status" value="1"/>
</dbReference>
<feature type="transmembrane region" description="Helical" evidence="4">
    <location>
        <begin position="291"/>
        <end position="310"/>
    </location>
</feature>
<dbReference type="SUPFAM" id="SSF103473">
    <property type="entry name" value="MFS general substrate transporter"/>
    <property type="match status" value="1"/>
</dbReference>
<dbReference type="InterPro" id="IPR047200">
    <property type="entry name" value="MFS_YcaD-like"/>
</dbReference>
<feature type="domain" description="Major facilitator superfamily (MFS) profile" evidence="5">
    <location>
        <begin position="8"/>
        <end position="377"/>
    </location>
</feature>
<evidence type="ECO:0000313" key="6">
    <source>
        <dbReference type="EMBL" id="OZI52866.1"/>
    </source>
</evidence>
<feature type="transmembrane region" description="Helical" evidence="4">
    <location>
        <begin position="40"/>
        <end position="62"/>
    </location>
</feature>
<accession>A0A261TT83</accession>
<gene>
    <name evidence="6" type="ORF">CAL20_19575</name>
</gene>
<dbReference type="InterPro" id="IPR020846">
    <property type="entry name" value="MFS_dom"/>
</dbReference>
<dbReference type="PANTHER" id="PTHR23521">
    <property type="entry name" value="TRANSPORTER MFS SUPERFAMILY"/>
    <property type="match status" value="1"/>
</dbReference>